<evidence type="ECO:0000313" key="7">
    <source>
        <dbReference type="Proteomes" id="UP000043107"/>
    </source>
</evidence>
<evidence type="ECO:0000313" key="5">
    <source>
        <dbReference type="EMBL" id="VUW84510.1"/>
    </source>
</evidence>
<dbReference type="EMBL" id="CCWP01000039">
    <property type="protein sequence ID" value="CEF04643.1"/>
    <property type="molecule type" value="Genomic_DNA"/>
</dbReference>
<evidence type="ECO:0000313" key="6">
    <source>
        <dbReference type="EMBL" id="VUX37121.1"/>
    </source>
</evidence>
<dbReference type="Gene3D" id="3.30.565.10">
    <property type="entry name" value="Histidine kinase-like ATPase, C-terminal domain"/>
    <property type="match status" value="1"/>
</dbReference>
<dbReference type="EMBL" id="SSWL01000004">
    <property type="protein sequence ID" value="THJ30013.1"/>
    <property type="molecule type" value="Genomic_DNA"/>
</dbReference>
<evidence type="ECO:0000256" key="1">
    <source>
        <dbReference type="SAM" id="MobiDB-lite"/>
    </source>
</evidence>
<keyword evidence="4" id="KW-0418">Kinase</keyword>
<dbReference type="AlphaFoldDB" id="A0A4S5BGT2"/>
<feature type="transmembrane region" description="Helical" evidence="2">
    <location>
        <begin position="33"/>
        <end position="53"/>
    </location>
</feature>
<proteinExistence type="predicted"/>
<dbReference type="EMBL" id="CABHML010000069">
    <property type="protein sequence ID" value="VUW84510.1"/>
    <property type="molecule type" value="Genomic_DNA"/>
</dbReference>
<evidence type="ECO:0000313" key="10">
    <source>
        <dbReference type="Proteomes" id="UP000345266"/>
    </source>
</evidence>
<evidence type="ECO:0000313" key="4">
    <source>
        <dbReference type="EMBL" id="THJ30013.1"/>
    </source>
</evidence>
<dbReference type="GO" id="GO:0016301">
    <property type="term" value="F:kinase activity"/>
    <property type="evidence" value="ECO:0007669"/>
    <property type="project" value="UniProtKB-KW"/>
</dbReference>
<feature type="transmembrane region" description="Helical" evidence="2">
    <location>
        <begin position="9"/>
        <end position="27"/>
    </location>
</feature>
<keyword evidence="7" id="KW-1185">Reference proteome</keyword>
<keyword evidence="2" id="KW-1133">Transmembrane helix</keyword>
<evidence type="ECO:0000313" key="8">
    <source>
        <dbReference type="Proteomes" id="UP000306697"/>
    </source>
</evidence>
<feature type="transmembrane region" description="Helical" evidence="2">
    <location>
        <begin position="125"/>
        <end position="148"/>
    </location>
</feature>
<organism evidence="4 8">
    <name type="scientific">Bifidobacterium longum subsp. infantis</name>
    <dbReference type="NCBI Taxonomy" id="1682"/>
    <lineage>
        <taxon>Bacteria</taxon>
        <taxon>Bacillati</taxon>
        <taxon>Actinomycetota</taxon>
        <taxon>Actinomycetes</taxon>
        <taxon>Bifidobacteriales</taxon>
        <taxon>Bifidobacteriaceae</taxon>
        <taxon>Bifidobacterium</taxon>
    </lineage>
</organism>
<dbReference type="Proteomes" id="UP000043107">
    <property type="component" value="Unassembled WGS sequence"/>
</dbReference>
<feature type="region of interest" description="Disordered" evidence="1">
    <location>
        <begin position="379"/>
        <end position="422"/>
    </location>
</feature>
<dbReference type="Proteomes" id="UP000306697">
    <property type="component" value="Unassembled WGS sequence"/>
</dbReference>
<keyword evidence="2" id="KW-0472">Membrane</keyword>
<reference evidence="4 8" key="2">
    <citation type="submission" date="2019-04" db="EMBL/GenBank/DDBJ databases">
        <title>Genome Announcement To Ensure Probiotic Safety of Bifidobacterium longum subsp infantis UBBI-01.</title>
        <authorList>
            <person name="Sulthana A."/>
            <person name="Lakshmi S.G."/>
            <person name="Madempudi R.S."/>
        </authorList>
    </citation>
    <scope>NUCLEOTIDE SEQUENCE [LARGE SCALE GENOMIC DNA]</scope>
    <source>
        <strain evidence="4 8">UBBI-01</strain>
    </source>
</reference>
<keyword evidence="2" id="KW-0812">Transmembrane</keyword>
<evidence type="ECO:0000313" key="3">
    <source>
        <dbReference type="EMBL" id="CEF04643.1"/>
    </source>
</evidence>
<dbReference type="RefSeq" id="WP_014485054.1">
    <property type="nucleotide sequence ID" value="NZ_CABHML010000069.1"/>
</dbReference>
<accession>A0A4S5BGT2</accession>
<dbReference type="Proteomes" id="UP000345266">
    <property type="component" value="Unassembled WGS sequence"/>
</dbReference>
<feature type="compositionally biased region" description="Basic and acidic residues" evidence="1">
    <location>
        <begin position="404"/>
        <end position="415"/>
    </location>
</feature>
<dbReference type="EMBL" id="CABHNT010000046">
    <property type="protein sequence ID" value="VUX37121.1"/>
    <property type="molecule type" value="Genomic_DNA"/>
</dbReference>
<name>A0A4S5BGT2_BIFLI</name>
<feature type="transmembrane region" description="Helical" evidence="2">
    <location>
        <begin position="94"/>
        <end position="113"/>
    </location>
</feature>
<reference evidence="5 9" key="3">
    <citation type="submission" date="2019-07" db="EMBL/GenBank/DDBJ databases">
        <authorList>
            <person name="Chang H.-W."/>
            <person name="Raman A."/>
            <person name="Venkatesh S."/>
            <person name="Gehrig J."/>
        </authorList>
    </citation>
    <scope>NUCLEOTIDE SEQUENCE [LARGE SCALE GENOMIC DNA]</scope>
    <source>
        <strain evidence="5">B.longum_ssp_infantis_4</strain>
    </source>
</reference>
<evidence type="ECO:0000256" key="2">
    <source>
        <dbReference type="SAM" id="Phobius"/>
    </source>
</evidence>
<protein>
    <submittedName>
        <fullName evidence="4">Histidine kinase</fullName>
    </submittedName>
</protein>
<sequence>MNSNIKKHPFRLIIVLLSLFFSIIDWTERPTTSAYEILFGFIHIGLLLIALWFPRISFVGLIFMESVACSLPVLNGPSRFWGIYCTIGLTAYETGISITTVLGIFVFLGIQCYQIARWNNGEIDIISITVFLMYAAATVIVGYGFHWWKTTNEQHLQNYQSKEYELQHSFSLQNSDNAIMLHDSVAQCLTSIRLIAQRQSNDPQNDAWEKIDKIARKGLEATRDIIDTMIQDNNENGIPIESSEWWLAVKRLTDECDYILHQHGFTGTTEIINGGFTVQQQVTVKNIDILHEVLRELCSNIIKHAPKYSEFQSSIALQKSQTEIVMSNSMSTIPDEERSGRGLESRRRKLNLIGGEIDHEVDGDTWIVYARIPLTMVSPDKAATESMEDNEHEKYSPRKRGKTRSVECQREQMARKEHKAQK</sequence>
<evidence type="ECO:0000313" key="9">
    <source>
        <dbReference type="Proteomes" id="UP000319252"/>
    </source>
</evidence>
<reference evidence="6 10" key="4">
    <citation type="submission" date="2019-07" db="EMBL/GenBank/DDBJ databases">
        <authorList>
            <person name="Hibberd C M."/>
            <person name="Gehrig L. J."/>
            <person name="Chang H.-W."/>
            <person name="Venkatesh S."/>
        </authorList>
    </citation>
    <scope>NUCLEOTIDE SEQUENCE [LARGE SCALE GENOMIC DNA]</scope>
    <source>
        <strain evidence="6">Bifidobacterium_longum_subsp_infantis_JG_Bg463</strain>
    </source>
</reference>
<keyword evidence="4" id="KW-0808">Transferase</keyword>
<gene>
    <name evidence="3" type="ORF">BLIC_c02031</name>
    <name evidence="6" type="ORF">BLJG463_02096</name>
    <name evidence="5" type="ORF">BLONGUMMC1_01770</name>
    <name evidence="4" type="ORF">E6L38_03335</name>
</gene>
<reference evidence="3 7" key="1">
    <citation type="submission" date="2014-09" db="EMBL/GenBank/DDBJ databases">
        <authorList>
            <person name="Bertelli C."/>
        </authorList>
    </citation>
    <scope>NUCLEOTIDE SEQUENCE [LARGE SCALE GENOMIC DNA]</scope>
    <source>
        <strain evidence="3 7">BIC1401111250</strain>
    </source>
</reference>
<dbReference type="Proteomes" id="UP000319252">
    <property type="component" value="Unassembled WGS sequence"/>
</dbReference>
<dbReference type="InterPro" id="IPR036890">
    <property type="entry name" value="HATPase_C_sf"/>
</dbReference>